<evidence type="ECO:0000259" key="2">
    <source>
        <dbReference type="PROSITE" id="PS50887"/>
    </source>
</evidence>
<dbReference type="InterPro" id="IPR000014">
    <property type="entry name" value="PAS"/>
</dbReference>
<dbReference type="AlphaFoldDB" id="A0A9D1GPU2"/>
<gene>
    <name evidence="3" type="ORF">IAD46_01565</name>
</gene>
<dbReference type="EMBL" id="DVLF01000051">
    <property type="protein sequence ID" value="HIT49692.1"/>
    <property type="molecule type" value="Genomic_DNA"/>
</dbReference>
<sequence>MYQHPIIPFILCTILLIFVLKQSLNKHQLLKGRFFLCFFLCFGCGLILVFHHEIKQNQWWNSIVEWILLGIDLLVGLCMIVFLELSASKENFNHQLFETLSQTKLYCLVDRKNRITDISDLFLQDLGFSKEEVLKKNLFDVIEKKYRIFSLNGTEASKKDLNIYYSPVNQTSNQPMNLEIHDEAGDVSAYYFTETPILLFGKLKGRLFVGDKKGSETLVGMEKNLADSVSELELIKSRFITVLEKTKEGIFFADLKENSIWINDILVQQLCLSGNSLSLEAYQKNIHPDDLPLVLEKLRQVNQVTPSYLLSYRYNIGTRYAYVQEEGMRISNGKQIERCGMIRLLDHYRFAYTDTELDKVLGEPELFAQLKRLLDQQKVFQIVYFKVASIPDLNEKYGRNIGNMALSEYIKLVKFRYVDQEMIYRLTGLDFIALITDYRKMDLLKNSLMNQEKILHVSAEYGAIKVDIQTYMGIVYSTEVKTAQEAVDHGKTALLLAMNPKYNANYAYYKDRLFEDLQRR</sequence>
<dbReference type="CDD" id="cd00130">
    <property type="entry name" value="PAS"/>
    <property type="match status" value="1"/>
</dbReference>
<feature type="transmembrane region" description="Helical" evidence="1">
    <location>
        <begin position="63"/>
        <end position="83"/>
    </location>
</feature>
<keyword evidence="1" id="KW-0812">Transmembrane</keyword>
<dbReference type="SMART" id="SM00091">
    <property type="entry name" value="PAS"/>
    <property type="match status" value="2"/>
</dbReference>
<dbReference type="InterPro" id="IPR043128">
    <property type="entry name" value="Rev_trsase/Diguanyl_cyclase"/>
</dbReference>
<proteinExistence type="predicted"/>
<feature type="transmembrane region" description="Helical" evidence="1">
    <location>
        <begin position="34"/>
        <end position="51"/>
    </location>
</feature>
<accession>A0A9D1GPU2</accession>
<name>A0A9D1GPU2_9MOLU</name>
<feature type="domain" description="GGDEF" evidence="2">
    <location>
        <begin position="378"/>
        <end position="510"/>
    </location>
</feature>
<feature type="transmembrane region" description="Helical" evidence="1">
    <location>
        <begin position="6"/>
        <end position="22"/>
    </location>
</feature>
<dbReference type="InterPro" id="IPR000160">
    <property type="entry name" value="GGDEF_dom"/>
</dbReference>
<evidence type="ECO:0000313" key="3">
    <source>
        <dbReference type="EMBL" id="HIT49692.1"/>
    </source>
</evidence>
<protein>
    <submittedName>
        <fullName evidence="3">Diguanylate cyclase</fullName>
    </submittedName>
</protein>
<reference evidence="3" key="2">
    <citation type="journal article" date="2021" name="PeerJ">
        <title>Extensive microbial diversity within the chicken gut microbiome revealed by metagenomics and culture.</title>
        <authorList>
            <person name="Gilroy R."/>
            <person name="Ravi A."/>
            <person name="Getino M."/>
            <person name="Pursley I."/>
            <person name="Horton D.L."/>
            <person name="Alikhan N.F."/>
            <person name="Baker D."/>
            <person name="Gharbi K."/>
            <person name="Hall N."/>
            <person name="Watson M."/>
            <person name="Adriaenssens E.M."/>
            <person name="Foster-Nyarko E."/>
            <person name="Jarju S."/>
            <person name="Secka A."/>
            <person name="Antonio M."/>
            <person name="Oren A."/>
            <person name="Chaudhuri R.R."/>
            <person name="La Ragione R."/>
            <person name="Hildebrand F."/>
            <person name="Pallen M.J."/>
        </authorList>
    </citation>
    <scope>NUCLEOTIDE SEQUENCE</scope>
    <source>
        <strain evidence="3">ChiW17-6978</strain>
    </source>
</reference>
<organism evidence="3 4">
    <name type="scientific">Candidatus Pelethenecus faecipullorum</name>
    <dbReference type="NCBI Taxonomy" id="2840900"/>
    <lineage>
        <taxon>Bacteria</taxon>
        <taxon>Bacillati</taxon>
        <taxon>Mycoplasmatota</taxon>
        <taxon>Mollicutes</taxon>
        <taxon>Candidatus Pelethenecus</taxon>
    </lineage>
</organism>
<keyword evidence="1" id="KW-0472">Membrane</keyword>
<comment type="caution">
    <text evidence="3">The sequence shown here is derived from an EMBL/GenBank/DDBJ whole genome shotgun (WGS) entry which is preliminary data.</text>
</comment>
<dbReference type="Proteomes" id="UP000886758">
    <property type="component" value="Unassembled WGS sequence"/>
</dbReference>
<dbReference type="InterPro" id="IPR029787">
    <property type="entry name" value="Nucleotide_cyclase"/>
</dbReference>
<dbReference type="Gene3D" id="3.30.70.270">
    <property type="match status" value="1"/>
</dbReference>
<evidence type="ECO:0000256" key="1">
    <source>
        <dbReference type="SAM" id="Phobius"/>
    </source>
</evidence>
<dbReference type="Gene3D" id="3.30.450.20">
    <property type="entry name" value="PAS domain"/>
    <property type="match status" value="2"/>
</dbReference>
<dbReference type="SUPFAM" id="SSF55073">
    <property type="entry name" value="Nucleotide cyclase"/>
    <property type="match status" value="1"/>
</dbReference>
<evidence type="ECO:0000313" key="4">
    <source>
        <dbReference type="Proteomes" id="UP000886758"/>
    </source>
</evidence>
<dbReference type="PROSITE" id="PS50887">
    <property type="entry name" value="GGDEF"/>
    <property type="match status" value="1"/>
</dbReference>
<keyword evidence="1" id="KW-1133">Transmembrane helix</keyword>
<dbReference type="Pfam" id="PF00990">
    <property type="entry name" value="GGDEF"/>
    <property type="match status" value="1"/>
</dbReference>
<reference evidence="3" key="1">
    <citation type="submission" date="2020-10" db="EMBL/GenBank/DDBJ databases">
        <authorList>
            <person name="Gilroy R."/>
        </authorList>
    </citation>
    <scope>NUCLEOTIDE SEQUENCE</scope>
    <source>
        <strain evidence="3">ChiW17-6978</strain>
    </source>
</reference>